<dbReference type="EMBL" id="JARKIE010000239">
    <property type="protein sequence ID" value="KAJ7662512.1"/>
    <property type="molecule type" value="Genomic_DNA"/>
</dbReference>
<protein>
    <submittedName>
        <fullName evidence="2">Uncharacterized protein</fullName>
    </submittedName>
</protein>
<feature type="compositionally biased region" description="Basic residues" evidence="1">
    <location>
        <begin position="97"/>
        <end position="112"/>
    </location>
</feature>
<feature type="region of interest" description="Disordered" evidence="1">
    <location>
        <begin position="77"/>
        <end position="112"/>
    </location>
</feature>
<gene>
    <name evidence="2" type="ORF">B0H17DRAFT_1257770</name>
</gene>
<comment type="caution">
    <text evidence="2">The sequence shown here is derived from an EMBL/GenBank/DDBJ whole genome shotgun (WGS) entry which is preliminary data.</text>
</comment>
<name>A0AAD7CTU4_MYCRO</name>
<proteinExistence type="predicted"/>
<feature type="non-terminal residue" evidence="2">
    <location>
        <position position="1"/>
    </location>
</feature>
<feature type="region of interest" description="Disordered" evidence="1">
    <location>
        <begin position="132"/>
        <end position="173"/>
    </location>
</feature>
<organism evidence="2 3">
    <name type="scientific">Mycena rosella</name>
    <name type="common">Pink bonnet</name>
    <name type="synonym">Agaricus rosellus</name>
    <dbReference type="NCBI Taxonomy" id="1033263"/>
    <lineage>
        <taxon>Eukaryota</taxon>
        <taxon>Fungi</taxon>
        <taxon>Dikarya</taxon>
        <taxon>Basidiomycota</taxon>
        <taxon>Agaricomycotina</taxon>
        <taxon>Agaricomycetes</taxon>
        <taxon>Agaricomycetidae</taxon>
        <taxon>Agaricales</taxon>
        <taxon>Marasmiineae</taxon>
        <taxon>Mycenaceae</taxon>
        <taxon>Mycena</taxon>
    </lineage>
</organism>
<evidence type="ECO:0000256" key="1">
    <source>
        <dbReference type="SAM" id="MobiDB-lite"/>
    </source>
</evidence>
<accession>A0AAD7CTU4</accession>
<dbReference type="Proteomes" id="UP001221757">
    <property type="component" value="Unassembled WGS sequence"/>
</dbReference>
<dbReference type="AlphaFoldDB" id="A0AAD7CTU4"/>
<feature type="compositionally biased region" description="Basic residues" evidence="1">
    <location>
        <begin position="149"/>
        <end position="165"/>
    </location>
</feature>
<sequence>LIQQRVEVAAPKNISHTAVVHINREAGLREQDLRTRDVASLPQARRLDAPCRHRGECLLRRQRRRCRLSTIRLGHASRRGWERRPGPHGPRVQRQQAVRRRRQRAPQRHRHQRGLQLGLLHLQAAARRADDVRPGDQCQQQWPQQQRSLPHRVRARRAEHHHRAPPLRERHLPRPADVPMGQHGLHHHGFEFLGTSPACRSRRARPGLRPLARPATAGIGAYIRLDFAPGGLPPSTGM</sequence>
<evidence type="ECO:0000313" key="2">
    <source>
        <dbReference type="EMBL" id="KAJ7662512.1"/>
    </source>
</evidence>
<reference evidence="2" key="1">
    <citation type="submission" date="2023-03" db="EMBL/GenBank/DDBJ databases">
        <title>Massive genome expansion in bonnet fungi (Mycena s.s.) driven by repeated elements and novel gene families across ecological guilds.</title>
        <authorList>
            <consortium name="Lawrence Berkeley National Laboratory"/>
            <person name="Harder C.B."/>
            <person name="Miyauchi S."/>
            <person name="Viragh M."/>
            <person name="Kuo A."/>
            <person name="Thoen E."/>
            <person name="Andreopoulos B."/>
            <person name="Lu D."/>
            <person name="Skrede I."/>
            <person name="Drula E."/>
            <person name="Henrissat B."/>
            <person name="Morin E."/>
            <person name="Kohler A."/>
            <person name="Barry K."/>
            <person name="LaButti K."/>
            <person name="Morin E."/>
            <person name="Salamov A."/>
            <person name="Lipzen A."/>
            <person name="Mereny Z."/>
            <person name="Hegedus B."/>
            <person name="Baldrian P."/>
            <person name="Stursova M."/>
            <person name="Weitz H."/>
            <person name="Taylor A."/>
            <person name="Grigoriev I.V."/>
            <person name="Nagy L.G."/>
            <person name="Martin F."/>
            <person name="Kauserud H."/>
        </authorList>
    </citation>
    <scope>NUCLEOTIDE SEQUENCE</scope>
    <source>
        <strain evidence="2">CBHHK067</strain>
    </source>
</reference>
<evidence type="ECO:0000313" key="3">
    <source>
        <dbReference type="Proteomes" id="UP001221757"/>
    </source>
</evidence>
<feature type="compositionally biased region" description="Low complexity" evidence="1">
    <location>
        <begin position="137"/>
        <end position="146"/>
    </location>
</feature>
<feature type="non-terminal residue" evidence="2">
    <location>
        <position position="238"/>
    </location>
</feature>
<keyword evidence="3" id="KW-1185">Reference proteome</keyword>